<dbReference type="PANTHER" id="PTHR36505">
    <property type="entry name" value="BLR1072 PROTEIN"/>
    <property type="match status" value="1"/>
</dbReference>
<evidence type="ECO:0000259" key="2">
    <source>
        <dbReference type="Pfam" id="PF05239"/>
    </source>
</evidence>
<dbReference type="AlphaFoldDB" id="A0A438AKQ9"/>
<dbReference type="EMBL" id="RQXX01000001">
    <property type="protein sequence ID" value="RVV99167.1"/>
    <property type="molecule type" value="Genomic_DNA"/>
</dbReference>
<dbReference type="OrthoDB" id="7274881at2"/>
<dbReference type="Proteomes" id="UP000285908">
    <property type="component" value="Unassembled WGS sequence"/>
</dbReference>
<comment type="caution">
    <text evidence="3">The sequence shown here is derived from an EMBL/GenBank/DDBJ whole genome shotgun (WGS) entry which is preliminary data.</text>
</comment>
<protein>
    <submittedName>
        <fullName evidence="3">PRC-barrel domain containing protein</fullName>
    </submittedName>
</protein>
<gene>
    <name evidence="3" type="ORF">EKE94_00260</name>
</gene>
<name>A0A438AKQ9_9RHOB</name>
<evidence type="ECO:0000313" key="4">
    <source>
        <dbReference type="Proteomes" id="UP000285908"/>
    </source>
</evidence>
<keyword evidence="4" id="KW-1185">Reference proteome</keyword>
<dbReference type="InterPro" id="IPR027275">
    <property type="entry name" value="PRC-brl_dom"/>
</dbReference>
<proteinExistence type="predicted"/>
<accession>A0A438AKQ9</accession>
<feature type="region of interest" description="Disordered" evidence="1">
    <location>
        <begin position="89"/>
        <end position="109"/>
    </location>
</feature>
<feature type="compositionally biased region" description="Basic and acidic residues" evidence="1">
    <location>
        <begin position="93"/>
        <end position="109"/>
    </location>
</feature>
<feature type="domain" description="PRC-barrel" evidence="2">
    <location>
        <begin position="24"/>
        <end position="96"/>
    </location>
</feature>
<dbReference type="Gene3D" id="2.30.30.240">
    <property type="entry name" value="PRC-barrel domain"/>
    <property type="match status" value="1"/>
</dbReference>
<evidence type="ECO:0000256" key="1">
    <source>
        <dbReference type="SAM" id="MobiDB-lite"/>
    </source>
</evidence>
<dbReference type="PANTHER" id="PTHR36505:SF1">
    <property type="entry name" value="BLR1072 PROTEIN"/>
    <property type="match status" value="1"/>
</dbReference>
<dbReference type="Pfam" id="PF05239">
    <property type="entry name" value="PRC"/>
    <property type="match status" value="1"/>
</dbReference>
<dbReference type="InterPro" id="IPR011033">
    <property type="entry name" value="PRC_barrel-like_sf"/>
</dbReference>
<organism evidence="3 4">
    <name type="scientific">Mesobaculum littorinae</name>
    <dbReference type="NCBI Taxonomy" id="2486419"/>
    <lineage>
        <taxon>Bacteria</taxon>
        <taxon>Pseudomonadati</taxon>
        <taxon>Pseudomonadota</taxon>
        <taxon>Alphaproteobacteria</taxon>
        <taxon>Rhodobacterales</taxon>
        <taxon>Roseobacteraceae</taxon>
        <taxon>Mesobaculum</taxon>
    </lineage>
</organism>
<dbReference type="SUPFAM" id="SSF50346">
    <property type="entry name" value="PRC-barrel domain"/>
    <property type="match status" value="1"/>
</dbReference>
<sequence length="129" mass="14467">MLTQDDTRTPAADTTRPTRALVASTEVDGTEVYSPTGDHLGHIDHLMIDKVSGRVAYAVMAFGGFMGMGEEHHPIPWAKLRYDPTRGGFTSDVTREEVEGAPSRPRDWRDDRAWEESAFSHYGVTPYWI</sequence>
<dbReference type="RefSeq" id="WP_127904608.1">
    <property type="nucleotide sequence ID" value="NZ_RQXX01000001.1"/>
</dbReference>
<reference evidence="3 4" key="1">
    <citation type="submission" date="2018-11" db="EMBL/GenBank/DDBJ databases">
        <title>Mesobaculum littorinae gen. nov., sp. nov., isolated from Littorina scabra that represents a novel genus of the order Rhodobacteraceae.</title>
        <authorList>
            <person name="Li F."/>
        </authorList>
    </citation>
    <scope>NUCLEOTIDE SEQUENCE [LARGE SCALE GENOMIC DNA]</scope>
    <source>
        <strain evidence="3 4">M0103</strain>
    </source>
</reference>
<evidence type="ECO:0000313" key="3">
    <source>
        <dbReference type="EMBL" id="RVV99167.1"/>
    </source>
</evidence>